<evidence type="ECO:0000313" key="8">
    <source>
        <dbReference type="Proteomes" id="UP000274131"/>
    </source>
</evidence>
<dbReference type="EMBL" id="UXUI01007133">
    <property type="protein sequence ID" value="VDD85576.1"/>
    <property type="molecule type" value="Genomic_DNA"/>
</dbReference>
<dbReference type="GO" id="GO:0009396">
    <property type="term" value="P:folic acid-containing compound biosynthetic process"/>
    <property type="evidence" value="ECO:0007669"/>
    <property type="project" value="TreeGrafter"/>
</dbReference>
<dbReference type="GO" id="GO:0035999">
    <property type="term" value="P:tetrahydrofolate interconversion"/>
    <property type="evidence" value="ECO:0007669"/>
    <property type="project" value="TreeGrafter"/>
</dbReference>
<dbReference type="EC" id="6.3.3.2" evidence="5 6"/>
<dbReference type="GO" id="GO:0046872">
    <property type="term" value="F:metal ion binding"/>
    <property type="evidence" value="ECO:0007669"/>
    <property type="project" value="UniProtKB-KW"/>
</dbReference>
<comment type="cofactor">
    <cofactor evidence="6">
        <name>Mg(2+)</name>
        <dbReference type="ChEBI" id="CHEBI:18420"/>
    </cofactor>
</comment>
<dbReference type="Gene3D" id="3.40.50.10420">
    <property type="entry name" value="NagB/RpiA/CoA transferase-like"/>
    <property type="match status" value="1"/>
</dbReference>
<dbReference type="Pfam" id="PF01812">
    <property type="entry name" value="5-FTHF_cyc-lig"/>
    <property type="match status" value="1"/>
</dbReference>
<dbReference type="InterPro" id="IPR024185">
    <property type="entry name" value="FTHF_cligase-like_sf"/>
</dbReference>
<dbReference type="NCBIfam" id="TIGR02727">
    <property type="entry name" value="MTHFS_bact"/>
    <property type="match status" value="1"/>
</dbReference>
<dbReference type="InterPro" id="IPR002698">
    <property type="entry name" value="FTHF_cligase"/>
</dbReference>
<dbReference type="OrthoDB" id="2015992at2759"/>
<accession>A0A3P6HVS0</accession>
<comment type="similarity">
    <text evidence="1 6">Belongs to the 5-formyltetrahydrofolate cyclo-ligase family.</text>
</comment>
<dbReference type="AlphaFoldDB" id="A0A3P6HVS0"/>
<evidence type="ECO:0000256" key="4">
    <source>
        <dbReference type="ARBA" id="ARBA00036539"/>
    </source>
</evidence>
<dbReference type="STRING" id="51028.A0A3P6HVS0"/>
<reference evidence="7 8" key="1">
    <citation type="submission" date="2018-10" db="EMBL/GenBank/DDBJ databases">
        <authorList>
            <consortium name="Pathogen Informatics"/>
        </authorList>
    </citation>
    <scope>NUCLEOTIDE SEQUENCE [LARGE SCALE GENOMIC DNA]</scope>
</reference>
<dbReference type="PANTHER" id="PTHR23407">
    <property type="entry name" value="ATPASE INHIBITOR/5-FORMYLTETRAHYDROFOLATE CYCLO-LIGASE"/>
    <property type="match status" value="1"/>
</dbReference>
<organism evidence="7 8">
    <name type="scientific">Enterobius vermicularis</name>
    <name type="common">Human pinworm</name>
    <dbReference type="NCBI Taxonomy" id="51028"/>
    <lineage>
        <taxon>Eukaryota</taxon>
        <taxon>Metazoa</taxon>
        <taxon>Ecdysozoa</taxon>
        <taxon>Nematoda</taxon>
        <taxon>Chromadorea</taxon>
        <taxon>Rhabditida</taxon>
        <taxon>Spirurina</taxon>
        <taxon>Oxyuridomorpha</taxon>
        <taxon>Oxyuroidea</taxon>
        <taxon>Oxyuridae</taxon>
        <taxon>Enterobius</taxon>
    </lineage>
</organism>
<protein>
    <recommendedName>
        <fullName evidence="5 6">5-formyltetrahydrofolate cyclo-ligase</fullName>
        <ecNumber evidence="5 6">6.3.3.2</ecNumber>
    </recommendedName>
</protein>
<keyword evidence="6" id="KW-0460">Magnesium</keyword>
<evidence type="ECO:0000313" key="7">
    <source>
        <dbReference type="EMBL" id="VDD85576.1"/>
    </source>
</evidence>
<proteinExistence type="inferred from homology"/>
<gene>
    <name evidence="7" type="ORF">EVEC_LOCUS719</name>
</gene>
<dbReference type="GO" id="GO:0005739">
    <property type="term" value="C:mitochondrion"/>
    <property type="evidence" value="ECO:0007669"/>
    <property type="project" value="TreeGrafter"/>
</dbReference>
<keyword evidence="8" id="KW-1185">Reference proteome</keyword>
<dbReference type="InterPro" id="IPR037171">
    <property type="entry name" value="NagB/RpiA_transferase-like"/>
</dbReference>
<name>A0A3P6HVS0_ENTVE</name>
<comment type="catalytic activity">
    <reaction evidence="4 6">
        <text>(6S)-5-formyl-5,6,7,8-tetrahydrofolate + ATP = (6R)-5,10-methenyltetrahydrofolate + ADP + phosphate</text>
        <dbReference type="Rhea" id="RHEA:10488"/>
        <dbReference type="ChEBI" id="CHEBI:30616"/>
        <dbReference type="ChEBI" id="CHEBI:43474"/>
        <dbReference type="ChEBI" id="CHEBI:57455"/>
        <dbReference type="ChEBI" id="CHEBI:57457"/>
        <dbReference type="ChEBI" id="CHEBI:456216"/>
        <dbReference type="EC" id="6.3.3.2"/>
    </reaction>
</comment>
<evidence type="ECO:0000256" key="2">
    <source>
        <dbReference type="ARBA" id="ARBA00022741"/>
    </source>
</evidence>
<keyword evidence="2 6" id="KW-0547">Nucleotide-binding</keyword>
<sequence length="202" mass="23104">MPGFRCKQVRKSGSKRVRREVKLYIKSEEPVPGELTICICSKWYLDCKRISIYVSTKNEVATDSLIRDSIARQKSVFVPHFRRGSNQMDMFKLQSVEEFCNLQPTLWGIRQPLNPDSKLGWKNFVNLGPFDVVIVPGVAFTEDGHRLGHGKGYYDRFLSEHNQLYGCLPFTVGLALEHQLVKTLPTTDKDVCLNMILSANKH</sequence>
<keyword evidence="6" id="KW-0479">Metal-binding</keyword>
<dbReference type="PANTHER" id="PTHR23407:SF1">
    <property type="entry name" value="5-FORMYLTETRAHYDROFOLATE CYCLO-LIGASE"/>
    <property type="match status" value="1"/>
</dbReference>
<keyword evidence="3 6" id="KW-0067">ATP-binding</keyword>
<evidence type="ECO:0000256" key="6">
    <source>
        <dbReference type="RuleBase" id="RU361279"/>
    </source>
</evidence>
<dbReference type="SUPFAM" id="SSF100950">
    <property type="entry name" value="NagB/RpiA/CoA transferase-like"/>
    <property type="match status" value="1"/>
</dbReference>
<evidence type="ECO:0000256" key="5">
    <source>
        <dbReference type="ARBA" id="ARBA00038966"/>
    </source>
</evidence>
<dbReference type="GO" id="GO:0030272">
    <property type="term" value="F:5-formyltetrahydrofolate cyclo-ligase activity"/>
    <property type="evidence" value="ECO:0007669"/>
    <property type="project" value="UniProtKB-EC"/>
</dbReference>
<dbReference type="GO" id="GO:0005524">
    <property type="term" value="F:ATP binding"/>
    <property type="evidence" value="ECO:0007669"/>
    <property type="project" value="UniProtKB-KW"/>
</dbReference>
<dbReference type="Proteomes" id="UP000274131">
    <property type="component" value="Unassembled WGS sequence"/>
</dbReference>
<evidence type="ECO:0000256" key="3">
    <source>
        <dbReference type="ARBA" id="ARBA00022840"/>
    </source>
</evidence>
<evidence type="ECO:0000256" key="1">
    <source>
        <dbReference type="ARBA" id="ARBA00010638"/>
    </source>
</evidence>